<comment type="caution">
    <text evidence="1">The sequence shown here is derived from an EMBL/GenBank/DDBJ whole genome shotgun (WGS) entry which is preliminary data.</text>
</comment>
<reference evidence="1 2" key="1">
    <citation type="journal article" date="2022" name="Gigascience">
        <title>A chromosome-level genome assembly and annotation of the desert horned lizard, Phrynosoma platyrhinos, provides insight into chromosomal rearrangements among reptiles.</title>
        <authorList>
            <person name="Koochekian N."/>
            <person name="Ascanio A."/>
            <person name="Farleigh K."/>
            <person name="Card D.C."/>
            <person name="Schield D.R."/>
            <person name="Castoe T.A."/>
            <person name="Jezkova T."/>
        </authorList>
    </citation>
    <scope>NUCLEOTIDE SEQUENCE [LARGE SCALE GENOMIC DNA]</scope>
    <source>
        <strain evidence="1">NK-2021</strain>
    </source>
</reference>
<protein>
    <submittedName>
        <fullName evidence="1">Uncharacterized protein</fullName>
    </submittedName>
</protein>
<proteinExistence type="predicted"/>
<dbReference type="EMBL" id="JAIPUX010000439">
    <property type="protein sequence ID" value="KAH0628418.1"/>
    <property type="molecule type" value="Genomic_DNA"/>
</dbReference>
<sequence>QRPNPGVGLPPAKLVPDQQPLGNQIPNEILPFELPFANFPIFFPQNRLELGSPNVQEGIMRCFQLYLHKWDLSQLHKSLLGFLSLEHKAVCSLQARPGPSLKVKKDCFQQAKLEPIQRAQRQASIRDPQQLEMD</sequence>
<keyword evidence="2" id="KW-1185">Reference proteome</keyword>
<organism evidence="1 2">
    <name type="scientific">Phrynosoma platyrhinos</name>
    <name type="common">Desert horned lizard</name>
    <dbReference type="NCBI Taxonomy" id="52577"/>
    <lineage>
        <taxon>Eukaryota</taxon>
        <taxon>Metazoa</taxon>
        <taxon>Chordata</taxon>
        <taxon>Craniata</taxon>
        <taxon>Vertebrata</taxon>
        <taxon>Euteleostomi</taxon>
        <taxon>Lepidosauria</taxon>
        <taxon>Squamata</taxon>
        <taxon>Bifurcata</taxon>
        <taxon>Unidentata</taxon>
        <taxon>Episquamata</taxon>
        <taxon>Toxicofera</taxon>
        <taxon>Iguania</taxon>
        <taxon>Phrynosomatidae</taxon>
        <taxon>Phrynosomatinae</taxon>
        <taxon>Phrynosoma</taxon>
    </lineage>
</organism>
<dbReference type="Proteomes" id="UP000826234">
    <property type="component" value="Unassembled WGS sequence"/>
</dbReference>
<evidence type="ECO:0000313" key="2">
    <source>
        <dbReference type="Proteomes" id="UP000826234"/>
    </source>
</evidence>
<feature type="non-terminal residue" evidence="1">
    <location>
        <position position="1"/>
    </location>
</feature>
<accession>A0ABQ7TGZ3</accession>
<name>A0ABQ7TGZ3_PHRPL</name>
<evidence type="ECO:0000313" key="1">
    <source>
        <dbReference type="EMBL" id="KAH0628418.1"/>
    </source>
</evidence>
<gene>
    <name evidence="1" type="ORF">JD844_009554</name>
</gene>